<dbReference type="Pfam" id="PF13455">
    <property type="entry name" value="MUG113"/>
    <property type="match status" value="1"/>
</dbReference>
<dbReference type="RefSeq" id="WP_084135904.1">
    <property type="nucleotide sequence ID" value="NZ_FQXE01000004.1"/>
</dbReference>
<dbReference type="InterPro" id="IPR018306">
    <property type="entry name" value="Phage_T5_Orf172_DNA-bd"/>
</dbReference>
<dbReference type="OrthoDB" id="5917870at2"/>
<accession>A0A1M5UJH5</accession>
<evidence type="ECO:0000313" key="2">
    <source>
        <dbReference type="EMBL" id="SHH62986.1"/>
    </source>
</evidence>
<keyword evidence="3" id="KW-1185">Reference proteome</keyword>
<feature type="domain" description="Bacteriophage T5 Orf172 DNA-binding" evidence="1">
    <location>
        <begin position="170"/>
        <end position="245"/>
    </location>
</feature>
<organism evidence="2 3">
    <name type="scientific">Pollutimonas bauzanensis</name>
    <dbReference type="NCBI Taxonomy" id="658167"/>
    <lineage>
        <taxon>Bacteria</taxon>
        <taxon>Pseudomonadati</taxon>
        <taxon>Pseudomonadota</taxon>
        <taxon>Betaproteobacteria</taxon>
        <taxon>Burkholderiales</taxon>
        <taxon>Alcaligenaceae</taxon>
        <taxon>Pollutimonas</taxon>
    </lineage>
</organism>
<name>A0A1M5UJH5_9BURK</name>
<protein>
    <submittedName>
        <fullName evidence="2">T5orf172 domain-containing protein</fullName>
    </submittedName>
</protein>
<evidence type="ECO:0000313" key="3">
    <source>
        <dbReference type="Proteomes" id="UP000184226"/>
    </source>
</evidence>
<dbReference type="Proteomes" id="UP000184226">
    <property type="component" value="Unassembled WGS sequence"/>
</dbReference>
<dbReference type="EMBL" id="FQXE01000004">
    <property type="protein sequence ID" value="SHH62986.1"/>
    <property type="molecule type" value="Genomic_DNA"/>
</dbReference>
<evidence type="ECO:0000259" key="1">
    <source>
        <dbReference type="SMART" id="SM00974"/>
    </source>
</evidence>
<dbReference type="SMART" id="SM00974">
    <property type="entry name" value="T5orf172"/>
    <property type="match status" value="1"/>
</dbReference>
<reference evidence="2 3" key="1">
    <citation type="submission" date="2016-11" db="EMBL/GenBank/DDBJ databases">
        <authorList>
            <person name="Jaros S."/>
            <person name="Januszkiewicz K."/>
            <person name="Wedrychowicz H."/>
        </authorList>
    </citation>
    <scope>NUCLEOTIDE SEQUENCE [LARGE SCALE GENOMIC DNA]</scope>
    <source>
        <strain evidence="2 3">CGMCC 1.10190</strain>
    </source>
</reference>
<sequence length="246" mass="27899">MLTPSKYWRVPCELDATEPEPAKEFILPQSLVQQASPPTKGHGVAVAAYDDAEKTGMLRWLGIITGGTGATRIIEWKPTTAQIWVDTPSGRGFWKAGAFGFAKAKIADYGLHELWQEQFDGMELRDHVPAERRPTRLWSTRSRIAPERLNPIEVVGEPTKGPRAGVVYILKSAYGYKVGRIRNVPARMRAFGVQLPIIYSIPLCAWFDDCHQAERRYHHLFANKRINGEWFDLNEADIQQIRLRAC</sequence>
<proteinExistence type="predicted"/>
<dbReference type="AlphaFoldDB" id="A0A1M5UJH5"/>
<gene>
    <name evidence="2" type="ORF">SAMN04488135_10414</name>
</gene>